<dbReference type="Pfam" id="PF07258">
    <property type="entry name" value="COMM_domain"/>
    <property type="match status" value="1"/>
</dbReference>
<dbReference type="PROSITE" id="PS51269">
    <property type="entry name" value="COMM"/>
    <property type="match status" value="1"/>
</dbReference>
<sequence length="200" mass="22967">MLLILAEEHKAHLKYLLDAEQQVVEEFGRIAVEFIRNGPNPKLYQSAAQKLESDARKVKQAVEGLMHLLTEATRLDLSDIDFQDSVTTLGFSEEKKSQLLSLFLDNKKEVRDILLAMSMDVPHYCNLEWRLDVEFASRTLRHQAIPSILMKLHTEDEGQKSTQILQTDPVNLVHLTKSLEQALAEVKSQHSRRIIRNINK</sequence>
<feature type="domain" description="COMM" evidence="1">
    <location>
        <begin position="123"/>
        <end position="190"/>
    </location>
</feature>
<comment type="caution">
    <text evidence="2">The sequence shown here is derived from an EMBL/GenBank/DDBJ whole genome shotgun (WGS) entry which is preliminary data.</text>
</comment>
<dbReference type="Pfam" id="PF21672">
    <property type="entry name" value="COMM_HN"/>
    <property type="match status" value="1"/>
</dbReference>
<dbReference type="InterPro" id="IPR037354">
    <property type="entry name" value="Commd2"/>
</dbReference>
<name>A0A2G8K5G6_STIJA</name>
<accession>A0A2G8K5G6</accession>
<dbReference type="AlphaFoldDB" id="A0A2G8K5G6"/>
<protein>
    <recommendedName>
        <fullName evidence="1">COMM domain-containing protein</fullName>
    </recommendedName>
</protein>
<proteinExistence type="predicted"/>
<gene>
    <name evidence="2" type="ORF">BSL78_19949</name>
</gene>
<keyword evidence="3" id="KW-1185">Reference proteome</keyword>
<dbReference type="Proteomes" id="UP000230750">
    <property type="component" value="Unassembled WGS sequence"/>
</dbReference>
<dbReference type="OrthoDB" id="10257479at2759"/>
<dbReference type="STRING" id="307972.A0A2G8K5G6"/>
<dbReference type="EMBL" id="MRZV01000867">
    <property type="protein sequence ID" value="PIK43193.1"/>
    <property type="molecule type" value="Genomic_DNA"/>
</dbReference>
<evidence type="ECO:0000313" key="2">
    <source>
        <dbReference type="EMBL" id="PIK43193.1"/>
    </source>
</evidence>
<evidence type="ECO:0000259" key="1">
    <source>
        <dbReference type="PROSITE" id="PS51269"/>
    </source>
</evidence>
<evidence type="ECO:0000313" key="3">
    <source>
        <dbReference type="Proteomes" id="UP000230750"/>
    </source>
</evidence>
<dbReference type="CDD" id="cd04750">
    <property type="entry name" value="Commd2"/>
    <property type="match status" value="1"/>
</dbReference>
<dbReference type="PANTHER" id="PTHR15857">
    <property type="entry name" value="COMM DOMAIN CONTAINING PROTEIN 2"/>
    <property type="match status" value="1"/>
</dbReference>
<dbReference type="InterPro" id="IPR017920">
    <property type="entry name" value="COMM"/>
</dbReference>
<dbReference type="PANTHER" id="PTHR15857:SF0">
    <property type="entry name" value="COMM DOMAIN-CONTAINING PROTEIN 2"/>
    <property type="match status" value="1"/>
</dbReference>
<reference evidence="2 3" key="1">
    <citation type="journal article" date="2017" name="PLoS Biol.">
        <title>The sea cucumber genome provides insights into morphological evolution and visceral regeneration.</title>
        <authorList>
            <person name="Zhang X."/>
            <person name="Sun L."/>
            <person name="Yuan J."/>
            <person name="Sun Y."/>
            <person name="Gao Y."/>
            <person name="Zhang L."/>
            <person name="Li S."/>
            <person name="Dai H."/>
            <person name="Hamel J.F."/>
            <person name="Liu C."/>
            <person name="Yu Y."/>
            <person name="Liu S."/>
            <person name="Lin W."/>
            <person name="Guo K."/>
            <person name="Jin S."/>
            <person name="Xu P."/>
            <person name="Storey K.B."/>
            <person name="Huan P."/>
            <person name="Zhang T."/>
            <person name="Zhou Y."/>
            <person name="Zhang J."/>
            <person name="Lin C."/>
            <person name="Li X."/>
            <person name="Xing L."/>
            <person name="Huo D."/>
            <person name="Sun M."/>
            <person name="Wang L."/>
            <person name="Mercier A."/>
            <person name="Li F."/>
            <person name="Yang H."/>
            <person name="Xiang J."/>
        </authorList>
    </citation>
    <scope>NUCLEOTIDE SEQUENCE [LARGE SCALE GENOMIC DNA]</scope>
    <source>
        <strain evidence="2">Shaxun</strain>
        <tissue evidence="2">Muscle</tissue>
    </source>
</reference>
<organism evidence="2 3">
    <name type="scientific">Stichopus japonicus</name>
    <name type="common">Sea cucumber</name>
    <dbReference type="NCBI Taxonomy" id="307972"/>
    <lineage>
        <taxon>Eukaryota</taxon>
        <taxon>Metazoa</taxon>
        <taxon>Echinodermata</taxon>
        <taxon>Eleutherozoa</taxon>
        <taxon>Echinozoa</taxon>
        <taxon>Holothuroidea</taxon>
        <taxon>Aspidochirotacea</taxon>
        <taxon>Aspidochirotida</taxon>
        <taxon>Stichopodidae</taxon>
        <taxon>Apostichopus</taxon>
    </lineage>
</organism>